<dbReference type="OrthoDB" id="5414836at2759"/>
<dbReference type="EMBL" id="PQXJ01000420">
    <property type="protein sequence ID" value="TGO49721.1"/>
    <property type="molecule type" value="Genomic_DNA"/>
</dbReference>
<organism evidence="1 2">
    <name type="scientific">Botryotinia narcissicola</name>
    <dbReference type="NCBI Taxonomy" id="278944"/>
    <lineage>
        <taxon>Eukaryota</taxon>
        <taxon>Fungi</taxon>
        <taxon>Dikarya</taxon>
        <taxon>Ascomycota</taxon>
        <taxon>Pezizomycotina</taxon>
        <taxon>Leotiomycetes</taxon>
        <taxon>Helotiales</taxon>
        <taxon>Sclerotiniaceae</taxon>
        <taxon>Botryotinia</taxon>
    </lineage>
</organism>
<reference evidence="1 2" key="1">
    <citation type="submission" date="2017-12" db="EMBL/GenBank/DDBJ databases">
        <title>Comparative genomics of Botrytis spp.</title>
        <authorList>
            <person name="Valero-Jimenez C.A."/>
            <person name="Tapia P."/>
            <person name="Veloso J."/>
            <person name="Silva-Moreno E."/>
            <person name="Staats M."/>
            <person name="Valdes J.H."/>
            <person name="Van Kan J.A.L."/>
        </authorList>
    </citation>
    <scope>NUCLEOTIDE SEQUENCE [LARGE SCALE GENOMIC DNA]</scope>
    <source>
        <strain evidence="1 2">MUCL2120</strain>
    </source>
</reference>
<comment type="caution">
    <text evidence="1">The sequence shown here is derived from an EMBL/GenBank/DDBJ whole genome shotgun (WGS) entry which is preliminary data.</text>
</comment>
<dbReference type="Proteomes" id="UP000297452">
    <property type="component" value="Unassembled WGS sequence"/>
</dbReference>
<keyword evidence="2" id="KW-1185">Reference proteome</keyword>
<accession>A0A4Z1HM48</accession>
<proteinExistence type="predicted"/>
<evidence type="ECO:0000313" key="1">
    <source>
        <dbReference type="EMBL" id="TGO49721.1"/>
    </source>
</evidence>
<name>A0A4Z1HM48_9HELO</name>
<gene>
    <name evidence="1" type="ORF">BOTNAR_0420g00060</name>
</gene>
<sequence length="147" mass="16011">MDTSRRLELAGHQNCAYPIHRSSLITMLAMCMACIDANSADPAATFENSLEPSFGQFIQYCASLDPSSIASGIVESTTVATTLSVTSSLLSSPPKLHDYLHSVKVTIYNHHSNQYPSFMVWFLAPFLADWQLLLSEASTGNFCDAGI</sequence>
<evidence type="ECO:0000313" key="2">
    <source>
        <dbReference type="Proteomes" id="UP000297452"/>
    </source>
</evidence>
<protein>
    <submittedName>
        <fullName evidence="1">Uncharacterized protein</fullName>
    </submittedName>
</protein>
<dbReference type="AlphaFoldDB" id="A0A4Z1HM48"/>